<gene>
    <name evidence="1" type="ORF">FME351_LOCUS15981</name>
</gene>
<organism evidence="1 2">
    <name type="scientific">Rotaria socialis</name>
    <dbReference type="NCBI Taxonomy" id="392032"/>
    <lineage>
        <taxon>Eukaryota</taxon>
        <taxon>Metazoa</taxon>
        <taxon>Spiralia</taxon>
        <taxon>Gnathifera</taxon>
        <taxon>Rotifera</taxon>
        <taxon>Eurotatoria</taxon>
        <taxon>Bdelloidea</taxon>
        <taxon>Philodinida</taxon>
        <taxon>Philodinidae</taxon>
        <taxon>Rotaria</taxon>
    </lineage>
</organism>
<sequence length="11" mass="1378">MYLISKYHLPL</sequence>
<accession>A0A818G9X2</accession>
<feature type="non-terminal residue" evidence="1">
    <location>
        <position position="11"/>
    </location>
</feature>
<evidence type="ECO:0000313" key="2">
    <source>
        <dbReference type="Proteomes" id="UP000663869"/>
    </source>
</evidence>
<reference evidence="1" key="1">
    <citation type="submission" date="2021-02" db="EMBL/GenBank/DDBJ databases">
        <authorList>
            <person name="Nowell W R."/>
        </authorList>
    </citation>
    <scope>NUCLEOTIDE SEQUENCE</scope>
</reference>
<comment type="caution">
    <text evidence="1">The sequence shown here is derived from an EMBL/GenBank/DDBJ whole genome shotgun (WGS) entry which is preliminary data.</text>
</comment>
<dbReference type="EMBL" id="CAJNYU010001963">
    <property type="protein sequence ID" value="CAF3488318.1"/>
    <property type="molecule type" value="Genomic_DNA"/>
</dbReference>
<dbReference type="Proteomes" id="UP000663869">
    <property type="component" value="Unassembled WGS sequence"/>
</dbReference>
<name>A0A818G9X2_9BILA</name>
<proteinExistence type="predicted"/>
<evidence type="ECO:0000313" key="1">
    <source>
        <dbReference type="EMBL" id="CAF3488318.1"/>
    </source>
</evidence>
<protein>
    <submittedName>
        <fullName evidence="1">Uncharacterized protein</fullName>
    </submittedName>
</protein>